<accession>E8R7E0</accession>
<dbReference type="STRING" id="765177.Desmu_1311"/>
<evidence type="ECO:0000313" key="2">
    <source>
        <dbReference type="EMBL" id="ADV65605.1"/>
    </source>
</evidence>
<organism evidence="2 3">
    <name type="scientific">Desulfurococcus mucosus (strain ATCC 35584 / DSM 2162 / JCM 9187 / O7/1)</name>
    <dbReference type="NCBI Taxonomy" id="765177"/>
    <lineage>
        <taxon>Archaea</taxon>
        <taxon>Thermoproteota</taxon>
        <taxon>Thermoprotei</taxon>
        <taxon>Desulfurococcales</taxon>
        <taxon>Desulfurococcaceae</taxon>
        <taxon>Desulfurococcus</taxon>
    </lineage>
</organism>
<dbReference type="Pfam" id="PF09341">
    <property type="entry name" value="Pcc1"/>
    <property type="match status" value="1"/>
</dbReference>
<protein>
    <submittedName>
        <fullName evidence="2">Uncharacterized protein</fullName>
    </submittedName>
</protein>
<dbReference type="RefSeq" id="WP_013562827.1">
    <property type="nucleotide sequence ID" value="NC_014961.1"/>
</dbReference>
<gene>
    <name evidence="2" type="ordered locus">Desmu_1311</name>
</gene>
<name>E8R7E0_DESM0</name>
<sequence length="71" mass="7282">MEAGDAAAPVASALKPDLEDMPEGCRGGAVLNGSVLVLRLSCRDAGSLKALNNSSINMLLMLLDVVEVLKG</sequence>
<dbReference type="AlphaFoldDB" id="E8R7E0"/>
<proteinExistence type="inferred from homology"/>
<dbReference type="Gene3D" id="3.30.310.50">
    <property type="entry name" value="Alpha-D-phosphohexomutase, C-terminal domain"/>
    <property type="match status" value="1"/>
</dbReference>
<dbReference type="GeneID" id="10154036"/>
<evidence type="ECO:0000256" key="1">
    <source>
        <dbReference type="ARBA" id="ARBA00007073"/>
    </source>
</evidence>
<dbReference type="NCBIfam" id="NF011470">
    <property type="entry name" value="PRK14887.1"/>
    <property type="match status" value="1"/>
</dbReference>
<dbReference type="eggNOG" id="arCOG04414">
    <property type="taxonomic scope" value="Archaea"/>
</dbReference>
<reference evidence="2 3" key="2">
    <citation type="journal article" date="2011" name="Stand. Genomic Sci.">
        <title>Complete genome sequence of Desulfurococcus mucosus type strain (O7/1).</title>
        <authorList>
            <person name="Wirth R."/>
            <person name="Chertkov O."/>
            <person name="Held B."/>
            <person name="Lapidus A."/>
            <person name="Nolan M."/>
            <person name="Lucas S."/>
            <person name="Hammon N."/>
            <person name="Deshpande S."/>
            <person name="Cheng J.F."/>
            <person name="Tapia R."/>
            <person name="Han C."/>
            <person name="Goodwin L."/>
            <person name="Pitluck S."/>
            <person name="Liolios K."/>
            <person name="Ioanna P."/>
            <person name="Ivanova N."/>
            <person name="Mavromatis K."/>
            <person name="Mikhailova N."/>
            <person name="Pati A."/>
            <person name="Chen A."/>
            <person name="Palaniappan K."/>
            <person name="Land M."/>
            <person name="Hauser L."/>
            <person name="Chang Y.J."/>
            <person name="Jeffries C.D."/>
            <person name="Bilek Y."/>
            <person name="Hader T."/>
            <person name="Rohde M."/>
            <person name="Spring S."/>
            <person name="Sikorski J."/>
            <person name="Goker M."/>
            <person name="Woyke T."/>
            <person name="Bristow J."/>
            <person name="Eisen J.A."/>
            <person name="Markowitz V."/>
            <person name="Hugenholtz P."/>
            <person name="Kyrpides N.C."/>
            <person name="Klenk H.P."/>
        </authorList>
    </citation>
    <scope>NUCLEOTIDE SEQUENCE [LARGE SCALE GENOMIC DNA]</scope>
    <source>
        <strain evidence="3">ATCC 35584 / DSM 2162 / JCM 9187 / O7/1</strain>
    </source>
</reference>
<reference evidence="3" key="1">
    <citation type="submission" date="2010-11" db="EMBL/GenBank/DDBJ databases">
        <title>The complete genome of Desulfurococcus mucosus DSM 2162.</title>
        <authorList>
            <consortium name="US DOE Joint Genome Institute (JGI-PGF)"/>
            <person name="Lucas S."/>
            <person name="Copeland A."/>
            <person name="Lapidus A."/>
            <person name="Bruce D."/>
            <person name="Goodwin L."/>
            <person name="Pitluck S."/>
            <person name="Kyrpides N."/>
            <person name="Mavromatis K."/>
            <person name="Pagani I."/>
            <person name="Ivanova N."/>
            <person name="Ovchinnikova G."/>
            <person name="Chertkov O."/>
            <person name="Held B."/>
            <person name="Brettin T."/>
            <person name="Detter J.C."/>
            <person name="Tapia R."/>
            <person name="Han C."/>
            <person name="Land M."/>
            <person name="Hauser L."/>
            <person name="Markowitz V."/>
            <person name="Cheng J.-F."/>
            <person name="Hugenholtz P."/>
            <person name="Woyke T."/>
            <person name="Wu D."/>
            <person name="Wirth R."/>
            <person name="Bilek Y."/>
            <person name="Hader T."/>
            <person name="Klenk H.-P."/>
            <person name="Eisen J.A."/>
        </authorList>
    </citation>
    <scope>NUCLEOTIDE SEQUENCE [LARGE SCALE GENOMIC DNA]</scope>
    <source>
        <strain evidence="3">ATCC 35584 / DSM 2162 / JCM 9187 / O7/1</strain>
    </source>
</reference>
<dbReference type="KEGG" id="dmu:Desmu_1311"/>
<evidence type="ECO:0000313" key="3">
    <source>
        <dbReference type="Proteomes" id="UP000001068"/>
    </source>
</evidence>
<dbReference type="Proteomes" id="UP000001068">
    <property type="component" value="Chromosome"/>
</dbReference>
<dbReference type="HOGENOM" id="CLU_2730165_0_0_2"/>
<dbReference type="EMBL" id="CP002363">
    <property type="protein sequence ID" value="ADV65605.1"/>
    <property type="molecule type" value="Genomic_DNA"/>
</dbReference>
<comment type="similarity">
    <text evidence="1">Belongs to the CTAG/PCC1 family.</text>
</comment>
<keyword evidence="3" id="KW-1185">Reference proteome</keyword>
<dbReference type="InterPro" id="IPR015419">
    <property type="entry name" value="CTAG/Pcc1"/>
</dbReference>